<dbReference type="PANTHER" id="PTHR33865">
    <property type="entry name" value="PROTEIN FAM183B"/>
    <property type="match status" value="1"/>
</dbReference>
<keyword evidence="5" id="KW-0966">Cell projection</keyword>
<comment type="caution">
    <text evidence="8">The sequence shown here is derived from an EMBL/GenBank/DDBJ whole genome shotgun (WGS) entry which is preliminary data.</text>
</comment>
<dbReference type="GO" id="GO:0005856">
    <property type="term" value="C:cytoskeleton"/>
    <property type="evidence" value="ECO:0007669"/>
    <property type="project" value="UniProtKB-SubCell"/>
</dbReference>
<proteinExistence type="inferred from homology"/>
<accession>A0A8J8ND08</accession>
<keyword evidence="3" id="KW-0963">Cytoplasm</keyword>
<evidence type="ECO:0000256" key="5">
    <source>
        <dbReference type="ARBA" id="ARBA00023273"/>
    </source>
</evidence>
<dbReference type="PANTHER" id="PTHR33865:SF3">
    <property type="entry name" value="PROTEIN FAM183B"/>
    <property type="match status" value="1"/>
</dbReference>
<reference evidence="8" key="1">
    <citation type="submission" date="2019-06" db="EMBL/GenBank/DDBJ databases">
        <authorList>
            <person name="Zheng W."/>
        </authorList>
    </citation>
    <scope>NUCLEOTIDE SEQUENCE</scope>
    <source>
        <strain evidence="8">QDHG01</strain>
    </source>
</reference>
<dbReference type="GO" id="GO:0097546">
    <property type="term" value="C:ciliary base"/>
    <property type="evidence" value="ECO:0007669"/>
    <property type="project" value="TreeGrafter"/>
</dbReference>
<dbReference type="Proteomes" id="UP000785679">
    <property type="component" value="Unassembled WGS sequence"/>
</dbReference>
<protein>
    <submittedName>
        <fullName evidence="8">Uncharacterized protein</fullName>
    </submittedName>
</protein>
<keyword evidence="9" id="KW-1185">Reference proteome</keyword>
<comment type="similarity">
    <text evidence="6">Belongs to the CFAP144 family.</text>
</comment>
<evidence type="ECO:0000256" key="7">
    <source>
        <dbReference type="SAM" id="MobiDB-lite"/>
    </source>
</evidence>
<gene>
    <name evidence="8" type="ORF">FGO68_gene2278</name>
</gene>
<feature type="region of interest" description="Disordered" evidence="7">
    <location>
        <begin position="75"/>
        <end position="95"/>
    </location>
</feature>
<evidence type="ECO:0000313" key="8">
    <source>
        <dbReference type="EMBL" id="TNV72360.1"/>
    </source>
</evidence>
<evidence type="ECO:0000256" key="3">
    <source>
        <dbReference type="ARBA" id="ARBA00022490"/>
    </source>
</evidence>
<evidence type="ECO:0000313" key="9">
    <source>
        <dbReference type="Proteomes" id="UP000785679"/>
    </source>
</evidence>
<dbReference type="OrthoDB" id="446290at2759"/>
<evidence type="ECO:0000256" key="2">
    <source>
        <dbReference type="ARBA" id="ARBA00004245"/>
    </source>
</evidence>
<dbReference type="Pfam" id="PF14886">
    <property type="entry name" value="FAM183"/>
    <property type="match status" value="1"/>
</dbReference>
<organism evidence="8 9">
    <name type="scientific">Halteria grandinella</name>
    <dbReference type="NCBI Taxonomy" id="5974"/>
    <lineage>
        <taxon>Eukaryota</taxon>
        <taxon>Sar</taxon>
        <taxon>Alveolata</taxon>
        <taxon>Ciliophora</taxon>
        <taxon>Intramacronucleata</taxon>
        <taxon>Spirotrichea</taxon>
        <taxon>Stichotrichia</taxon>
        <taxon>Sporadotrichida</taxon>
        <taxon>Halteriidae</taxon>
        <taxon>Halteria</taxon>
    </lineage>
</organism>
<dbReference type="AlphaFoldDB" id="A0A8J8ND08"/>
<dbReference type="EMBL" id="RRYP01022711">
    <property type="protein sequence ID" value="TNV72360.1"/>
    <property type="molecule type" value="Genomic_DNA"/>
</dbReference>
<sequence length="185" mass="21393">MYFSLFITVKIIIQTILMEGKKETKTVVDKRNAVQQMMIFEEMVHKEVNFQKTLPQREYTINPFTMAVVSEKPNHVTPKEPFMTKPIGQHGGSASAEVMDDVVDRAFRLEAMRRKIQSSGLQPRQKYPFAQTSNQEVGWHVNPLVPKSKKSAELWTFNRRKTPITGYAEEYVTLTKLNPFAVKDR</sequence>
<evidence type="ECO:0000256" key="1">
    <source>
        <dbReference type="ARBA" id="ARBA00004138"/>
    </source>
</evidence>
<name>A0A8J8ND08_HALGN</name>
<comment type="subcellular location">
    <subcellularLocation>
        <location evidence="1">Cell projection</location>
        <location evidence="1">Cilium</location>
    </subcellularLocation>
    <subcellularLocation>
        <location evidence="2">Cytoplasm</location>
        <location evidence="2">Cytoskeleton</location>
    </subcellularLocation>
</comment>
<evidence type="ECO:0000256" key="4">
    <source>
        <dbReference type="ARBA" id="ARBA00023212"/>
    </source>
</evidence>
<evidence type="ECO:0000256" key="6">
    <source>
        <dbReference type="ARBA" id="ARBA00034777"/>
    </source>
</evidence>
<dbReference type="InterPro" id="IPR029214">
    <property type="entry name" value="CFAP144"/>
</dbReference>
<keyword evidence="4" id="KW-0206">Cytoskeleton</keyword>